<dbReference type="AlphaFoldDB" id="A0A219B0A2"/>
<evidence type="ECO:0000259" key="12">
    <source>
        <dbReference type="Pfam" id="PF00263"/>
    </source>
</evidence>
<dbReference type="InterPro" id="IPR007730">
    <property type="entry name" value="SPOR-like_dom"/>
</dbReference>
<dbReference type="Proteomes" id="UP000198462">
    <property type="component" value="Unassembled WGS sequence"/>
</dbReference>
<sequence length="756" mass="78956">MPVRPSFRAVLMAGLLAVAGPVSAQQYLNLRDADIRAFIEDAARVTGRNIIVDPDVEGTVSVITEQPLSRAQYFEVFLETLRANDLVAIPLSGGGLRISNSADAARQPAVASDGRFVTRVVRLEQVTAAQALEAVAPLISAQGQATASGTGNALVIADYQDNLARVLAVLAEVDRDDSTIRLVPLSNAGAREIAAALGELARAGGDTAVSVVPVDSSNSVILRGDPQRVSQLAGIVAELDARAALGADVRVFYLEHADAQLLLPVLQQIAGQTTSVATVDVEADDGEPAGAANVVLPASGERARAVIARYEGANALIVSAAPDLQRTLGEVIRQLDQRREQVLVEAIVAEVSDNAARALGVEFLLAGLDGTVPFASTNYSNSVLNPLAIAGAVGATQLENQTITVDGEVISQTGTVGITDSLQQAAAQSLLGVSGGLFGVGGVEGDTVFGAILNAVKSDTTSNILSVQSLMTLDNQVARYLVGQEVPVTTGEALSENFDNAFRTVERQNVGIQLEVRPQINAGGAVKLFLKQEVSSIAGPVSSGSADLVLNTREIETTITVDDGDIVALGGLLDENERKTIEKIPLLGDIPVLGELFTSRSREQVQTNLMVFIRPRIIRSREDAQEIAAQRYNYQRASQLAHDPDSEPALDRVLRTYLDTVPPGAVAEGGGFAVDLAGYANAEDAAAAQARLGELGPGTIVERGGAYVLRLGPVGSAEEAARLRGEAVEAGFPRADILPLAPETVTTETYSGGSAR</sequence>
<keyword evidence="7" id="KW-0653">Protein transport</keyword>
<evidence type="ECO:0000256" key="9">
    <source>
        <dbReference type="ARBA" id="ARBA00023237"/>
    </source>
</evidence>
<proteinExistence type="inferred from homology"/>
<dbReference type="PANTHER" id="PTHR30332">
    <property type="entry name" value="PROBABLE GENERAL SECRETION PATHWAY PROTEIN D"/>
    <property type="match status" value="1"/>
</dbReference>
<comment type="caution">
    <text evidence="16">The sequence shown here is derived from an EMBL/GenBank/DDBJ whole genome shotgun (WGS) entry which is preliminary data.</text>
</comment>
<keyword evidence="17" id="KW-1185">Reference proteome</keyword>
<dbReference type="InterPro" id="IPR049371">
    <property type="entry name" value="GspD-like_N0"/>
</dbReference>
<feature type="domain" description="SPOR" evidence="14">
    <location>
        <begin position="669"/>
        <end position="728"/>
    </location>
</feature>
<dbReference type="GO" id="GO:0009279">
    <property type="term" value="C:cell outer membrane"/>
    <property type="evidence" value="ECO:0007669"/>
    <property type="project" value="UniProtKB-SubCell"/>
</dbReference>
<evidence type="ECO:0000256" key="3">
    <source>
        <dbReference type="ARBA" id="ARBA00022448"/>
    </source>
</evidence>
<dbReference type="Gene3D" id="3.30.70.1070">
    <property type="entry name" value="Sporulation related repeat"/>
    <property type="match status" value="1"/>
</dbReference>
<feature type="domain" description="NolW-like" evidence="13">
    <location>
        <begin position="181"/>
        <end position="243"/>
    </location>
</feature>
<dbReference type="InterPro" id="IPR004846">
    <property type="entry name" value="T2SS/T3SS_dom"/>
</dbReference>
<evidence type="ECO:0000256" key="5">
    <source>
        <dbReference type="ARBA" id="ARBA00022692"/>
    </source>
</evidence>
<comment type="similarity">
    <text evidence="2">Belongs to the bacterial secretin family. GSP D subfamily.</text>
</comment>
<dbReference type="InterPro" id="IPR013356">
    <property type="entry name" value="T2SS_GspD"/>
</dbReference>
<evidence type="ECO:0000256" key="11">
    <source>
        <dbReference type="SAM" id="SignalP"/>
    </source>
</evidence>
<dbReference type="Pfam" id="PF21305">
    <property type="entry name" value="type_II_gspD_N0"/>
    <property type="match status" value="1"/>
</dbReference>
<evidence type="ECO:0000259" key="15">
    <source>
        <dbReference type="Pfam" id="PF21305"/>
    </source>
</evidence>
<name>A0A219B0A2_9SPHN</name>
<evidence type="ECO:0000256" key="4">
    <source>
        <dbReference type="ARBA" id="ARBA00022452"/>
    </source>
</evidence>
<feature type="domain" description="NolW-like" evidence="13">
    <location>
        <begin position="249"/>
        <end position="341"/>
    </location>
</feature>
<evidence type="ECO:0000256" key="10">
    <source>
        <dbReference type="RuleBase" id="RU004004"/>
    </source>
</evidence>
<dbReference type="GO" id="GO:0015628">
    <property type="term" value="P:protein secretion by the type II secretion system"/>
    <property type="evidence" value="ECO:0007669"/>
    <property type="project" value="InterPro"/>
</dbReference>
<dbReference type="InterPro" id="IPR038591">
    <property type="entry name" value="NolW-like_sf"/>
</dbReference>
<dbReference type="Gene3D" id="3.30.1370.120">
    <property type="match status" value="3"/>
</dbReference>
<keyword evidence="9" id="KW-0998">Cell outer membrane</keyword>
<accession>A0A219B0A2</accession>
<evidence type="ECO:0000256" key="2">
    <source>
        <dbReference type="ARBA" id="ARBA00006980"/>
    </source>
</evidence>
<gene>
    <name evidence="16" type="ORF">B5C34_14680</name>
</gene>
<feature type="chain" id="PRO_5012194534" evidence="11">
    <location>
        <begin position="25"/>
        <end position="756"/>
    </location>
</feature>
<evidence type="ECO:0000256" key="6">
    <source>
        <dbReference type="ARBA" id="ARBA00022729"/>
    </source>
</evidence>
<evidence type="ECO:0000256" key="8">
    <source>
        <dbReference type="ARBA" id="ARBA00023136"/>
    </source>
</evidence>
<comment type="subcellular location">
    <subcellularLocation>
        <location evidence="1 10">Cell outer membrane</location>
    </subcellularLocation>
</comment>
<dbReference type="InterPro" id="IPR050810">
    <property type="entry name" value="Bact_Secretion_Sys_Channel"/>
</dbReference>
<evidence type="ECO:0000313" key="17">
    <source>
        <dbReference type="Proteomes" id="UP000198462"/>
    </source>
</evidence>
<dbReference type="PRINTS" id="PR00811">
    <property type="entry name" value="BCTERIALGSPD"/>
</dbReference>
<keyword evidence="8" id="KW-0472">Membrane</keyword>
<dbReference type="PANTHER" id="PTHR30332:SF24">
    <property type="entry name" value="SECRETIN GSPD-RELATED"/>
    <property type="match status" value="1"/>
</dbReference>
<feature type="signal peptide" evidence="11">
    <location>
        <begin position="1"/>
        <end position="24"/>
    </location>
</feature>
<keyword evidence="4" id="KW-1134">Transmembrane beta strand</keyword>
<dbReference type="EMBL" id="NFZT01000007">
    <property type="protein sequence ID" value="OWV31755.1"/>
    <property type="molecule type" value="Genomic_DNA"/>
</dbReference>
<keyword evidence="6 11" id="KW-0732">Signal</keyword>
<dbReference type="GO" id="GO:0015627">
    <property type="term" value="C:type II protein secretion system complex"/>
    <property type="evidence" value="ECO:0007669"/>
    <property type="project" value="InterPro"/>
</dbReference>
<dbReference type="Pfam" id="PF05036">
    <property type="entry name" value="SPOR"/>
    <property type="match status" value="1"/>
</dbReference>
<dbReference type="InterPro" id="IPR036680">
    <property type="entry name" value="SPOR-like_sf"/>
</dbReference>
<dbReference type="Pfam" id="PF03958">
    <property type="entry name" value="Secretin_N"/>
    <property type="match status" value="2"/>
</dbReference>
<reference evidence="17" key="1">
    <citation type="submission" date="2017-05" db="EMBL/GenBank/DDBJ databases">
        <authorList>
            <person name="Lin X."/>
        </authorList>
    </citation>
    <scope>NUCLEOTIDE SEQUENCE [LARGE SCALE GENOMIC DNA]</scope>
    <source>
        <strain evidence="17">JLT2012</strain>
    </source>
</reference>
<protein>
    <submittedName>
        <fullName evidence="16">Type II secretion system protein GspD</fullName>
    </submittedName>
</protein>
<feature type="domain" description="GspD-like N0" evidence="15">
    <location>
        <begin position="28"/>
        <end position="98"/>
    </location>
</feature>
<evidence type="ECO:0000256" key="1">
    <source>
        <dbReference type="ARBA" id="ARBA00004442"/>
    </source>
</evidence>
<organism evidence="16 17">
    <name type="scientific">Pacificimonas flava</name>
    <dbReference type="NCBI Taxonomy" id="1234595"/>
    <lineage>
        <taxon>Bacteria</taxon>
        <taxon>Pseudomonadati</taxon>
        <taxon>Pseudomonadota</taxon>
        <taxon>Alphaproteobacteria</taxon>
        <taxon>Sphingomonadales</taxon>
        <taxon>Sphingosinicellaceae</taxon>
        <taxon>Pacificimonas</taxon>
    </lineage>
</organism>
<evidence type="ECO:0000259" key="14">
    <source>
        <dbReference type="Pfam" id="PF05036"/>
    </source>
</evidence>
<dbReference type="OrthoDB" id="9775455at2"/>
<feature type="domain" description="Type II/III secretion system secretin-like" evidence="12">
    <location>
        <begin position="455"/>
        <end position="619"/>
    </location>
</feature>
<evidence type="ECO:0000259" key="13">
    <source>
        <dbReference type="Pfam" id="PF03958"/>
    </source>
</evidence>
<dbReference type="InterPro" id="IPR005644">
    <property type="entry name" value="NolW-like"/>
</dbReference>
<dbReference type="NCBIfam" id="TIGR02517">
    <property type="entry name" value="type_II_gspD"/>
    <property type="match status" value="1"/>
</dbReference>
<keyword evidence="5" id="KW-0812">Transmembrane</keyword>
<keyword evidence="3 10" id="KW-0813">Transport</keyword>
<evidence type="ECO:0000256" key="7">
    <source>
        <dbReference type="ARBA" id="ARBA00022927"/>
    </source>
</evidence>
<dbReference type="InterPro" id="IPR001775">
    <property type="entry name" value="GspD/PilQ"/>
</dbReference>
<dbReference type="GO" id="GO:0042834">
    <property type="term" value="F:peptidoglycan binding"/>
    <property type="evidence" value="ECO:0007669"/>
    <property type="project" value="InterPro"/>
</dbReference>
<dbReference type="Pfam" id="PF00263">
    <property type="entry name" value="Secretin"/>
    <property type="match status" value="1"/>
</dbReference>
<evidence type="ECO:0000313" key="16">
    <source>
        <dbReference type="EMBL" id="OWV31755.1"/>
    </source>
</evidence>
<dbReference type="SUPFAM" id="SSF110997">
    <property type="entry name" value="Sporulation related repeat"/>
    <property type="match status" value="1"/>
</dbReference>